<keyword evidence="6" id="KW-0378">Hydrolase</keyword>
<dbReference type="NCBIfam" id="TIGR00587">
    <property type="entry name" value="nfo"/>
    <property type="match status" value="1"/>
</dbReference>
<dbReference type="InterPro" id="IPR036237">
    <property type="entry name" value="Xyl_isomerase-like_sf"/>
</dbReference>
<evidence type="ECO:0000256" key="2">
    <source>
        <dbReference type="ARBA" id="ARBA00005340"/>
    </source>
</evidence>
<proteinExistence type="inferred from homology"/>
<dbReference type="PANTHER" id="PTHR21445:SF0">
    <property type="entry name" value="APURINIC-APYRIMIDINIC ENDONUCLEASE"/>
    <property type="match status" value="1"/>
</dbReference>
<evidence type="ECO:0000256" key="8">
    <source>
        <dbReference type="ARBA" id="ARBA00023204"/>
    </source>
</evidence>
<dbReference type="InterPro" id="IPR018246">
    <property type="entry name" value="AP_endonuc_F2_Zn_BS"/>
</dbReference>
<evidence type="ECO:0000313" key="11">
    <source>
        <dbReference type="EMBL" id="ODV89079.1"/>
    </source>
</evidence>
<dbReference type="PROSITE" id="PS51432">
    <property type="entry name" value="AP_NUCLEASE_F2_4"/>
    <property type="match status" value="1"/>
</dbReference>
<dbReference type="Proteomes" id="UP000095023">
    <property type="component" value="Unassembled WGS sequence"/>
</dbReference>
<evidence type="ECO:0000256" key="5">
    <source>
        <dbReference type="ARBA" id="ARBA00022763"/>
    </source>
</evidence>
<dbReference type="InterPro" id="IPR013022">
    <property type="entry name" value="Xyl_isomerase-like_TIM-brl"/>
</dbReference>
<dbReference type="Pfam" id="PF01261">
    <property type="entry name" value="AP_endonuc_2"/>
    <property type="match status" value="1"/>
</dbReference>
<dbReference type="PROSITE" id="PS00729">
    <property type="entry name" value="AP_NUCLEASE_F2_1"/>
    <property type="match status" value="1"/>
</dbReference>
<feature type="compositionally biased region" description="Basic residues" evidence="9">
    <location>
        <begin position="324"/>
        <end position="340"/>
    </location>
</feature>
<comment type="similarity">
    <text evidence="2">Belongs to the AP endonuclease 2 family.</text>
</comment>
<evidence type="ECO:0000259" key="10">
    <source>
        <dbReference type="Pfam" id="PF01261"/>
    </source>
</evidence>
<keyword evidence="4" id="KW-0479">Metal-binding</keyword>
<evidence type="ECO:0000256" key="3">
    <source>
        <dbReference type="ARBA" id="ARBA00021759"/>
    </source>
</evidence>
<gene>
    <name evidence="11" type="ORF">CANCADRAFT_133455</name>
</gene>
<evidence type="ECO:0000256" key="4">
    <source>
        <dbReference type="ARBA" id="ARBA00022723"/>
    </source>
</evidence>
<accession>A0A1E4TBF1</accession>
<dbReference type="GO" id="GO:0003906">
    <property type="term" value="F:DNA-(apurinic or apyrimidinic site) endonuclease activity"/>
    <property type="evidence" value="ECO:0007669"/>
    <property type="project" value="TreeGrafter"/>
</dbReference>
<dbReference type="InterPro" id="IPR001719">
    <property type="entry name" value="AP_endonuc_2"/>
</dbReference>
<dbReference type="SMART" id="SM00518">
    <property type="entry name" value="AP2Ec"/>
    <property type="match status" value="1"/>
</dbReference>
<sequence length="340" mass="38192">MITHAAKAEWFVGAHVGGGLTETISRAQKSGGTAFAIFVKNQRRWTSAPMTADVAQKFRESREKAFPGSCILPHGSYLINLANPDKAKRDQSCDCLIDDLKRCEELEVNLYNLHPGAHMGEPLDEAIARIAKCINKAHKETSNVKVVLENMAGQGSTIGRTLEELRDIISLVEDKSRVGVCIDTCHAFAGGFDLSSIEEQDKFWQAFDTTIGKEYLAGIHLNDSMFPLDSRKDRHENIGKGFIGLDCFHYIMNSPRFHSIPLILETPCDNDKEMDDWIREIEMLKSLTSMDISSKEYIDLKQSLWVQGDKMRKENQAKTDKKAATAKKPTKKRKRSPSED</sequence>
<name>A0A1E4TBF1_9ASCO</name>
<evidence type="ECO:0000256" key="6">
    <source>
        <dbReference type="ARBA" id="ARBA00022801"/>
    </source>
</evidence>
<dbReference type="HAMAP" id="MF_00152">
    <property type="entry name" value="Nfo"/>
    <property type="match status" value="1"/>
</dbReference>
<dbReference type="PANTHER" id="PTHR21445">
    <property type="entry name" value="ENDONUCLEASE IV ENDODEOXYRIBONUCLEASE IV"/>
    <property type="match status" value="1"/>
</dbReference>
<dbReference type="NCBIfam" id="NF002199">
    <property type="entry name" value="PRK01060.1-4"/>
    <property type="match status" value="1"/>
</dbReference>
<protein>
    <recommendedName>
        <fullName evidence="3">Apurinic-apyrimidinic endonuclease 1</fullName>
    </recommendedName>
</protein>
<dbReference type="GO" id="GO:0008081">
    <property type="term" value="F:phosphoric diester hydrolase activity"/>
    <property type="evidence" value="ECO:0007669"/>
    <property type="project" value="TreeGrafter"/>
</dbReference>
<dbReference type="PROSITE" id="PS00730">
    <property type="entry name" value="AP_NUCLEASE_F2_2"/>
    <property type="match status" value="1"/>
</dbReference>
<keyword evidence="12" id="KW-1185">Reference proteome</keyword>
<feature type="compositionally biased region" description="Basic and acidic residues" evidence="9">
    <location>
        <begin position="309"/>
        <end position="323"/>
    </location>
</feature>
<evidence type="ECO:0000256" key="9">
    <source>
        <dbReference type="SAM" id="MobiDB-lite"/>
    </source>
</evidence>
<dbReference type="FunFam" id="3.20.20.150:FF:000001">
    <property type="entry name" value="Probable endonuclease 4"/>
    <property type="match status" value="1"/>
</dbReference>
<dbReference type="GO" id="GO:0008270">
    <property type="term" value="F:zinc ion binding"/>
    <property type="evidence" value="ECO:0007669"/>
    <property type="project" value="InterPro"/>
</dbReference>
<comment type="cofactor">
    <cofactor evidence="1">
        <name>Zn(2+)</name>
        <dbReference type="ChEBI" id="CHEBI:29105"/>
    </cofactor>
</comment>
<dbReference type="OrthoDB" id="7663182at2759"/>
<evidence type="ECO:0000256" key="1">
    <source>
        <dbReference type="ARBA" id="ARBA00001947"/>
    </source>
</evidence>
<reference evidence="12" key="1">
    <citation type="submission" date="2016-02" db="EMBL/GenBank/DDBJ databases">
        <title>Comparative genomics of biotechnologically important yeasts.</title>
        <authorList>
            <consortium name="DOE Joint Genome Institute"/>
            <person name="Riley R."/>
            <person name="Haridas S."/>
            <person name="Wolfe K.H."/>
            <person name="Lopes M.R."/>
            <person name="Hittinger C.T."/>
            <person name="Goker M."/>
            <person name="Salamov A."/>
            <person name="Wisecaver J."/>
            <person name="Long T.M."/>
            <person name="Aerts A.L."/>
            <person name="Barry K."/>
            <person name="Choi C."/>
            <person name="Clum A."/>
            <person name="Coughlan A.Y."/>
            <person name="Deshpande S."/>
            <person name="Douglass A.P."/>
            <person name="Hanson S.J."/>
            <person name="Klenk H.-P."/>
            <person name="Labutti K."/>
            <person name="Lapidus A."/>
            <person name="Lindquist E."/>
            <person name="Lipzen A."/>
            <person name="Meier-Kolthoff J.P."/>
            <person name="Ohm R.A."/>
            <person name="Otillar R.P."/>
            <person name="Pangilinan J."/>
            <person name="Peng Y."/>
            <person name="Rokas A."/>
            <person name="Rosa C.A."/>
            <person name="Scheuner C."/>
            <person name="Sibirny A.A."/>
            <person name="Slot J.C."/>
            <person name="Stielow J.B."/>
            <person name="Sun H."/>
            <person name="Kurtzman C.P."/>
            <person name="Blackwell M."/>
            <person name="Jeffries T.W."/>
            <person name="Grigoriev I.V."/>
        </authorList>
    </citation>
    <scope>NUCLEOTIDE SEQUENCE [LARGE SCALE GENOMIC DNA]</scope>
    <source>
        <strain evidence="12">NRRL Y-17796</strain>
    </source>
</reference>
<feature type="region of interest" description="Disordered" evidence="9">
    <location>
        <begin position="309"/>
        <end position="340"/>
    </location>
</feature>
<dbReference type="GO" id="GO:0006284">
    <property type="term" value="P:base-excision repair"/>
    <property type="evidence" value="ECO:0007669"/>
    <property type="project" value="TreeGrafter"/>
</dbReference>
<dbReference type="SUPFAM" id="SSF51658">
    <property type="entry name" value="Xylose isomerase-like"/>
    <property type="match status" value="1"/>
</dbReference>
<dbReference type="CDD" id="cd00019">
    <property type="entry name" value="AP2Ec"/>
    <property type="match status" value="1"/>
</dbReference>
<dbReference type="EMBL" id="KV453843">
    <property type="protein sequence ID" value="ODV89079.1"/>
    <property type="molecule type" value="Genomic_DNA"/>
</dbReference>
<dbReference type="GO" id="GO:0005634">
    <property type="term" value="C:nucleus"/>
    <property type="evidence" value="ECO:0007669"/>
    <property type="project" value="TreeGrafter"/>
</dbReference>
<feature type="domain" description="Xylose isomerase-like TIM barrel" evidence="10">
    <location>
        <begin position="25"/>
        <end position="286"/>
    </location>
</feature>
<evidence type="ECO:0000256" key="7">
    <source>
        <dbReference type="ARBA" id="ARBA00022833"/>
    </source>
</evidence>
<keyword evidence="7" id="KW-0862">Zinc</keyword>
<dbReference type="Gene3D" id="3.20.20.150">
    <property type="entry name" value="Divalent-metal-dependent TIM barrel enzymes"/>
    <property type="match status" value="1"/>
</dbReference>
<organism evidence="11 12">
    <name type="scientific">Tortispora caseinolytica NRRL Y-17796</name>
    <dbReference type="NCBI Taxonomy" id="767744"/>
    <lineage>
        <taxon>Eukaryota</taxon>
        <taxon>Fungi</taxon>
        <taxon>Dikarya</taxon>
        <taxon>Ascomycota</taxon>
        <taxon>Saccharomycotina</taxon>
        <taxon>Trigonopsidomycetes</taxon>
        <taxon>Trigonopsidales</taxon>
        <taxon>Trigonopsidaceae</taxon>
        <taxon>Tortispora</taxon>
    </lineage>
</organism>
<dbReference type="AlphaFoldDB" id="A0A1E4TBF1"/>
<dbReference type="GO" id="GO:0005739">
    <property type="term" value="C:mitochondrion"/>
    <property type="evidence" value="ECO:0007669"/>
    <property type="project" value="TreeGrafter"/>
</dbReference>
<keyword evidence="5" id="KW-0227">DNA damage</keyword>
<evidence type="ECO:0000313" key="12">
    <source>
        <dbReference type="Proteomes" id="UP000095023"/>
    </source>
</evidence>
<keyword evidence="8" id="KW-0234">DNA repair</keyword>
<dbReference type="GO" id="GO:0003677">
    <property type="term" value="F:DNA binding"/>
    <property type="evidence" value="ECO:0007669"/>
    <property type="project" value="InterPro"/>
</dbReference>